<dbReference type="CDD" id="cd04301">
    <property type="entry name" value="NAT_SF"/>
    <property type="match status" value="1"/>
</dbReference>
<dbReference type="EC" id="2.3.1.-" evidence="2"/>
<dbReference type="Pfam" id="PF13420">
    <property type="entry name" value="Acetyltransf_4"/>
    <property type="match status" value="1"/>
</dbReference>
<dbReference type="SUPFAM" id="SSF55729">
    <property type="entry name" value="Acyl-CoA N-acyltransferases (Nat)"/>
    <property type="match status" value="1"/>
</dbReference>
<dbReference type="Proteomes" id="UP000254919">
    <property type="component" value="Unassembled WGS sequence"/>
</dbReference>
<dbReference type="Gene3D" id="3.40.630.30">
    <property type="match status" value="1"/>
</dbReference>
<name>A0A379N0R8_9PROT</name>
<dbReference type="EMBL" id="UGVN01000001">
    <property type="protein sequence ID" value="SUE40718.1"/>
    <property type="molecule type" value="Genomic_DNA"/>
</dbReference>
<dbReference type="PANTHER" id="PTHR43072">
    <property type="entry name" value="N-ACETYLTRANSFERASE"/>
    <property type="match status" value="1"/>
</dbReference>
<dbReference type="InterPro" id="IPR016181">
    <property type="entry name" value="Acyl_CoA_acyltransferase"/>
</dbReference>
<keyword evidence="2" id="KW-0012">Acyltransferase</keyword>
<dbReference type="InterPro" id="IPR000182">
    <property type="entry name" value="GNAT_dom"/>
</dbReference>
<protein>
    <submittedName>
        <fullName evidence="2">N-acyltransferase YncA</fullName>
        <ecNumber evidence="2">2.3.1.-</ecNumber>
    </submittedName>
</protein>
<evidence type="ECO:0000313" key="2">
    <source>
        <dbReference type="EMBL" id="SUE40718.1"/>
    </source>
</evidence>
<accession>A0A379N0R8</accession>
<keyword evidence="2" id="KW-0808">Transferase</keyword>
<dbReference type="GO" id="GO:0016747">
    <property type="term" value="F:acyltransferase activity, transferring groups other than amino-acyl groups"/>
    <property type="evidence" value="ECO:0007669"/>
    <property type="project" value="InterPro"/>
</dbReference>
<evidence type="ECO:0000259" key="1">
    <source>
        <dbReference type="PROSITE" id="PS51186"/>
    </source>
</evidence>
<gene>
    <name evidence="2" type="primary">yncA_2</name>
    <name evidence="2" type="ORF">NCTC13291_02287</name>
</gene>
<organism evidence="2 3">
    <name type="scientific">Roseomonas mucosa</name>
    <dbReference type="NCBI Taxonomy" id="207340"/>
    <lineage>
        <taxon>Bacteria</taxon>
        <taxon>Pseudomonadati</taxon>
        <taxon>Pseudomonadota</taxon>
        <taxon>Alphaproteobacteria</taxon>
        <taxon>Acetobacterales</taxon>
        <taxon>Roseomonadaceae</taxon>
        <taxon>Roseomonas</taxon>
    </lineage>
</organism>
<proteinExistence type="predicted"/>
<feature type="domain" description="N-acetyltransferase" evidence="1">
    <location>
        <begin position="33"/>
        <end position="197"/>
    </location>
</feature>
<dbReference type="PROSITE" id="PS51186">
    <property type="entry name" value="GNAT"/>
    <property type="match status" value="1"/>
</dbReference>
<sequence length="207" mass="22910">MDFPKERHRHAGRMACFLHRPPTSSVANMEILMPIRDARPTDLLAITAIYAHHVARGTGTFEEEAPDQVEMGHRLEHVQKAGWAWLVAENEAGEVVGYAYYAQFRDRSAYRFAAEDSIYIRDDVRGQGVGKALVAELLSRAEAAGFRQIFAVIGDAENVGSIGLHLSLGFRQTGVLRAAGLKFGRWLDVVFMQRALGDGDRTLPSDA</sequence>
<dbReference type="AlphaFoldDB" id="A0A379N0R8"/>
<dbReference type="PANTHER" id="PTHR43072:SF8">
    <property type="entry name" value="ACYLTRANSFERASE FABY-RELATED"/>
    <property type="match status" value="1"/>
</dbReference>
<reference evidence="2 3" key="1">
    <citation type="submission" date="2018-06" db="EMBL/GenBank/DDBJ databases">
        <authorList>
            <consortium name="Pathogen Informatics"/>
            <person name="Doyle S."/>
        </authorList>
    </citation>
    <scope>NUCLEOTIDE SEQUENCE [LARGE SCALE GENOMIC DNA]</scope>
    <source>
        <strain evidence="2 3">NCTC13291</strain>
    </source>
</reference>
<evidence type="ECO:0000313" key="3">
    <source>
        <dbReference type="Proteomes" id="UP000254919"/>
    </source>
</evidence>